<name>A0ABX5ZK18_9GAMM</name>
<gene>
    <name evidence="1" type="ORF">F0R74_06670</name>
</gene>
<protein>
    <recommendedName>
        <fullName evidence="3">Tail fiber protein</fullName>
    </recommendedName>
</protein>
<reference evidence="1 2" key="1">
    <citation type="submission" date="2019-09" db="EMBL/GenBank/DDBJ databases">
        <title>Complete genome sequence of Francisella marina E103-15.</title>
        <authorList>
            <person name="Tekedar H.C."/>
            <person name="Griffin M.J."/>
            <person name="Waldbieser G.C."/>
            <person name="Soto E."/>
        </authorList>
    </citation>
    <scope>NUCLEOTIDE SEQUENCE [LARGE SCALE GENOMIC DNA]</scope>
    <source>
        <strain evidence="1 2">E103-15</strain>
    </source>
</reference>
<dbReference type="EMBL" id="CP043550">
    <property type="protein sequence ID" value="QEO57548.1"/>
    <property type="molecule type" value="Genomic_DNA"/>
</dbReference>
<organism evidence="1 2">
    <name type="scientific">Francisella marina</name>
    <dbReference type="NCBI Taxonomy" id="2249302"/>
    <lineage>
        <taxon>Bacteria</taxon>
        <taxon>Pseudomonadati</taxon>
        <taxon>Pseudomonadota</taxon>
        <taxon>Gammaproteobacteria</taxon>
        <taxon>Thiotrichales</taxon>
        <taxon>Francisellaceae</taxon>
        <taxon>Francisella</taxon>
    </lineage>
</organism>
<sequence>MNKPTKKYVIFGESSSFGGNYGNSASTISLDEQFSTYASEWSNGMDLIDSNAGFPTIEDHGAIFAILSRFQKLYAKYLGFWNSEEEYVIGSWVIASDNNFYRSKTGTTAVPNVGNDPVSTPASWDSMASLIGGGSTLPNGSATGDILVWDSTANAGVGGYVSGTLPTASETVSGIQENATDAEAQAEALDNKSITPLKLGNYYESKKATDALVDAGVDDESFLTVAKASRMFQNIGFGQSQSYTDVTGSRSFSVTYTNTGSKPIFVVVNFFDSTGSGACRMDLLVNGANASVTVSQNGQGQSSYAIVPPSSTYRANIIFGVGGLTSWYELS</sequence>
<evidence type="ECO:0000313" key="2">
    <source>
        <dbReference type="Proteomes" id="UP000322509"/>
    </source>
</evidence>
<evidence type="ECO:0008006" key="3">
    <source>
        <dbReference type="Google" id="ProtNLM"/>
    </source>
</evidence>
<proteinExistence type="predicted"/>
<dbReference type="RefSeq" id="WP_149368728.1">
    <property type="nucleotide sequence ID" value="NZ_CP043550.1"/>
</dbReference>
<keyword evidence="2" id="KW-1185">Reference proteome</keyword>
<accession>A0ABX5ZK18</accession>
<dbReference type="Proteomes" id="UP000322509">
    <property type="component" value="Chromosome"/>
</dbReference>
<evidence type="ECO:0000313" key="1">
    <source>
        <dbReference type="EMBL" id="QEO57548.1"/>
    </source>
</evidence>